<organism evidence="1 2">
    <name type="scientific">Francisella tularensis subsp. tularensis str. SCHU S4 substr. FSC237</name>
    <dbReference type="NCBI Taxonomy" id="1341660"/>
    <lineage>
        <taxon>Bacteria</taxon>
        <taxon>Pseudomonadati</taxon>
        <taxon>Pseudomonadota</taxon>
        <taxon>Gammaproteobacteria</taxon>
        <taxon>Thiotrichales</taxon>
        <taxon>Francisellaceae</taxon>
        <taxon>Francisella</taxon>
    </lineage>
</organism>
<dbReference type="Proteomes" id="UP000023806">
    <property type="component" value="Unassembled WGS sequence"/>
</dbReference>
<protein>
    <submittedName>
        <fullName evidence="1">Uncharacterized protein</fullName>
    </submittedName>
</protein>
<sequence>MIISWEMISLSPPDLYTIALDRALETLVAVGIVLTVNEIYKRIFANYINKRIVR</sequence>
<evidence type="ECO:0000313" key="2">
    <source>
        <dbReference type="Proteomes" id="UP000023806"/>
    </source>
</evidence>
<proteinExistence type="predicted"/>
<reference evidence="1 2" key="1">
    <citation type="submission" date="2014-03" db="EMBL/GenBank/DDBJ databases">
        <title>The Genome Sequence of Francisella tularensis subsp. tularensis str. SCHU S4 substr. FSC043.</title>
        <authorList>
            <consortium name="The Broad Institute Genomics Platform"/>
            <consortium name="The Broad Institute Genome Sequencing Center for Infectious Disease"/>
            <person name="Chapman S.B."/>
            <person name="Guina T."/>
            <person name="Gelhaus C."/>
            <person name="Comer J."/>
            <person name="Sellati T."/>
            <person name="Sjostedt A."/>
            <person name="Young S.K."/>
            <person name="Zeng Q."/>
            <person name="Gargeya S."/>
            <person name="Abouelleil A."/>
            <person name="Alvarado L."/>
            <person name="Chapman S.B."/>
            <person name="Gainer-Dewar J."/>
            <person name="Goldberg J."/>
            <person name="Griggs A."/>
            <person name="Gujja S."/>
            <person name="Hansen M."/>
            <person name="Howarth C."/>
            <person name="Imamovic A."/>
            <person name="Larimer J."/>
            <person name="Murphy C."/>
            <person name="Naylor J."/>
            <person name="Pearson M."/>
            <person name="Poon T.W."/>
            <person name="Priest M."/>
            <person name="Roberts A."/>
            <person name="Saif S."/>
            <person name="Shea T."/>
            <person name="Sykes S."/>
            <person name="Wortman J."/>
            <person name="Nusbaum C."/>
            <person name="Birren B."/>
        </authorList>
    </citation>
    <scope>NUCLEOTIDE SEQUENCE [LARGE SCALE GENOMIC DNA]</scope>
    <source>
        <strain evidence="1 2">Schu S4</strain>
    </source>
</reference>
<comment type="caution">
    <text evidence="1">The sequence shown here is derived from an EMBL/GenBank/DDBJ whole genome shotgun (WGS) entry which is preliminary data.</text>
</comment>
<gene>
    <name evidence="1" type="ORF">P250_03985</name>
</gene>
<evidence type="ECO:0000313" key="1">
    <source>
        <dbReference type="EMBL" id="EZK39196.1"/>
    </source>
</evidence>
<dbReference type="EMBL" id="JIDS01000002">
    <property type="protein sequence ID" value="EZK39196.1"/>
    <property type="molecule type" value="Genomic_DNA"/>
</dbReference>
<dbReference type="AlphaFoldDB" id="A0AAD3AVG2"/>
<name>A0AAD3AVG2_FRATT</name>
<accession>A0AAD3AVG2</accession>